<dbReference type="PANTHER" id="PTHR47150">
    <property type="entry name" value="OS12G0169200 PROTEIN"/>
    <property type="match status" value="1"/>
</dbReference>
<organism evidence="1 2">
    <name type="scientific">Helianthus annuus</name>
    <name type="common">Common sunflower</name>
    <dbReference type="NCBI Taxonomy" id="4232"/>
    <lineage>
        <taxon>Eukaryota</taxon>
        <taxon>Viridiplantae</taxon>
        <taxon>Streptophyta</taxon>
        <taxon>Embryophyta</taxon>
        <taxon>Tracheophyta</taxon>
        <taxon>Spermatophyta</taxon>
        <taxon>Magnoliopsida</taxon>
        <taxon>eudicotyledons</taxon>
        <taxon>Gunneridae</taxon>
        <taxon>Pentapetalae</taxon>
        <taxon>asterids</taxon>
        <taxon>campanulids</taxon>
        <taxon>Asterales</taxon>
        <taxon>Asteraceae</taxon>
        <taxon>Asteroideae</taxon>
        <taxon>Heliantheae alliance</taxon>
        <taxon>Heliantheae</taxon>
        <taxon>Helianthus</taxon>
    </lineage>
</organism>
<dbReference type="AlphaFoldDB" id="A0A251TAR9"/>
<accession>A0A251TAR9</accession>
<evidence type="ECO:0000313" key="2">
    <source>
        <dbReference type="Proteomes" id="UP000215914"/>
    </source>
</evidence>
<gene>
    <name evidence="1" type="ORF">HannXRQ_Chr11g0325881</name>
</gene>
<sequence length="419" mass="48818">MADELPLWFPPMSSDDSSDSSILFFQNLIEEAELQDTGTSNRRRYIERQREEGHETLMADYFVEDPKYNEDIFRHRFRMSKRLFLKIVSDVEENDPWFVEAPDARGRKGFTPLQKVTSAIKQLATGNTPDENDEYLHMAERTSRECLEYFCDTVCKIYGPEFSRRPTSHDMALLYQAHEEKHHLPGMFGSLDCTHFVWRFCPTEYRGQYMRGDHRYPTIMLEAVASQDLWFWHAFASPPGSQNDINVLQQSPLFLTERNGTAPKCPFYVNNHLYKRGYLLVDGIYPSWSVFVKSIPYPHEVNEKKFKRQHEAARKDVERAFGVLKGKWGVLSRPMRARSVKKIRNVVYTCIILHNMILKDDGKAIAPVHIRDPPVEPALDDTVLGELLNEDTHWRLKHDLIDHLASQDLPHLLADSDED</sequence>
<dbReference type="InParanoid" id="A0A251TAR9"/>
<name>A0A251TAR9_HELAN</name>
<proteinExistence type="predicted"/>
<reference evidence="2" key="1">
    <citation type="journal article" date="2017" name="Nature">
        <title>The sunflower genome provides insights into oil metabolism, flowering and Asterid evolution.</title>
        <authorList>
            <person name="Badouin H."/>
            <person name="Gouzy J."/>
            <person name="Grassa C.J."/>
            <person name="Murat F."/>
            <person name="Staton S.E."/>
            <person name="Cottret L."/>
            <person name="Lelandais-Briere C."/>
            <person name="Owens G.L."/>
            <person name="Carrere S."/>
            <person name="Mayjonade B."/>
            <person name="Legrand L."/>
            <person name="Gill N."/>
            <person name="Kane N.C."/>
            <person name="Bowers J.E."/>
            <person name="Hubner S."/>
            <person name="Bellec A."/>
            <person name="Berard A."/>
            <person name="Berges H."/>
            <person name="Blanchet N."/>
            <person name="Boniface M.C."/>
            <person name="Brunel D."/>
            <person name="Catrice O."/>
            <person name="Chaidir N."/>
            <person name="Claudel C."/>
            <person name="Donnadieu C."/>
            <person name="Faraut T."/>
            <person name="Fievet G."/>
            <person name="Helmstetter N."/>
            <person name="King M."/>
            <person name="Knapp S.J."/>
            <person name="Lai Z."/>
            <person name="Le Paslier M.C."/>
            <person name="Lippi Y."/>
            <person name="Lorenzon L."/>
            <person name="Mandel J.R."/>
            <person name="Marage G."/>
            <person name="Marchand G."/>
            <person name="Marquand E."/>
            <person name="Bret-Mestries E."/>
            <person name="Morien E."/>
            <person name="Nambeesan S."/>
            <person name="Nguyen T."/>
            <person name="Pegot-Espagnet P."/>
            <person name="Pouilly N."/>
            <person name="Raftis F."/>
            <person name="Sallet E."/>
            <person name="Schiex T."/>
            <person name="Thomas J."/>
            <person name="Vandecasteele C."/>
            <person name="Vares D."/>
            <person name="Vear F."/>
            <person name="Vautrin S."/>
            <person name="Crespi M."/>
            <person name="Mangin B."/>
            <person name="Burke J.M."/>
            <person name="Salse J."/>
            <person name="Munos S."/>
            <person name="Vincourt P."/>
            <person name="Rieseberg L.H."/>
            <person name="Langlade N.B."/>
        </authorList>
    </citation>
    <scope>NUCLEOTIDE SEQUENCE [LARGE SCALE GENOMIC DNA]</scope>
    <source>
        <strain evidence="2">cv. SF193</strain>
    </source>
</reference>
<dbReference type="Pfam" id="PF04827">
    <property type="entry name" value="Plant_tran"/>
    <property type="match status" value="1"/>
</dbReference>
<evidence type="ECO:0000313" key="1">
    <source>
        <dbReference type="EMBL" id="OTG07041.1"/>
    </source>
</evidence>
<protein>
    <submittedName>
        <fullName evidence="1">Putative harbinger transposase-derived protein</fullName>
    </submittedName>
</protein>
<dbReference type="PANTHER" id="PTHR47150:SF5">
    <property type="entry name" value="OS07G0546750 PROTEIN"/>
    <property type="match status" value="1"/>
</dbReference>
<dbReference type="Proteomes" id="UP000215914">
    <property type="component" value="Chromosome 11"/>
</dbReference>
<dbReference type="EMBL" id="CM007900">
    <property type="protein sequence ID" value="OTG07041.1"/>
    <property type="molecule type" value="Genomic_DNA"/>
</dbReference>
<keyword evidence="2" id="KW-1185">Reference proteome</keyword>
<dbReference type="InterPro" id="IPR006912">
    <property type="entry name" value="Harbinger_derived_prot"/>
</dbReference>
<dbReference type="OMA" id="WHAFASP"/>